<sequence length="138" mass="16697">MYDNPWPSYTKNPVKTKERWFQKWAEKFIWDRKHDLIIRKIYGYRIARRLQQLMQDIRPNIKRALDNHFSINEGFRYHCLTNRGNRASRKSSKYTGGSATFMKMKNRLSKLLECEITLAETFKYTHSLKANNERFANE</sequence>
<evidence type="ECO:0000313" key="1">
    <source>
        <dbReference type="EMBL" id="RYR72619.1"/>
    </source>
</evidence>
<reference evidence="1 2" key="1">
    <citation type="submission" date="2019-01" db="EMBL/GenBank/DDBJ databases">
        <title>Sequencing of cultivated peanut Arachis hypogaea provides insights into genome evolution and oil improvement.</title>
        <authorList>
            <person name="Chen X."/>
        </authorList>
    </citation>
    <scope>NUCLEOTIDE SEQUENCE [LARGE SCALE GENOMIC DNA]</scope>
    <source>
        <strain evidence="2">cv. Fuhuasheng</strain>
        <tissue evidence="1">Leaves</tissue>
    </source>
</reference>
<proteinExistence type="predicted"/>
<dbReference type="Proteomes" id="UP000289738">
    <property type="component" value="Chromosome A02"/>
</dbReference>
<accession>A0A445EBF1</accession>
<comment type="caution">
    <text evidence="1">The sequence shown here is derived from an EMBL/GenBank/DDBJ whole genome shotgun (WGS) entry which is preliminary data.</text>
</comment>
<name>A0A445EBF1_ARAHY</name>
<dbReference type="EMBL" id="SDMP01000002">
    <property type="protein sequence ID" value="RYR72619.1"/>
    <property type="molecule type" value="Genomic_DNA"/>
</dbReference>
<keyword evidence="2" id="KW-1185">Reference proteome</keyword>
<evidence type="ECO:0000313" key="2">
    <source>
        <dbReference type="Proteomes" id="UP000289738"/>
    </source>
</evidence>
<protein>
    <submittedName>
        <fullName evidence="1">Uncharacterized protein</fullName>
    </submittedName>
</protein>
<gene>
    <name evidence="1" type="ORF">Ahy_A02g006841</name>
</gene>
<organism evidence="1 2">
    <name type="scientific">Arachis hypogaea</name>
    <name type="common">Peanut</name>
    <dbReference type="NCBI Taxonomy" id="3818"/>
    <lineage>
        <taxon>Eukaryota</taxon>
        <taxon>Viridiplantae</taxon>
        <taxon>Streptophyta</taxon>
        <taxon>Embryophyta</taxon>
        <taxon>Tracheophyta</taxon>
        <taxon>Spermatophyta</taxon>
        <taxon>Magnoliopsida</taxon>
        <taxon>eudicotyledons</taxon>
        <taxon>Gunneridae</taxon>
        <taxon>Pentapetalae</taxon>
        <taxon>rosids</taxon>
        <taxon>fabids</taxon>
        <taxon>Fabales</taxon>
        <taxon>Fabaceae</taxon>
        <taxon>Papilionoideae</taxon>
        <taxon>50 kb inversion clade</taxon>
        <taxon>dalbergioids sensu lato</taxon>
        <taxon>Dalbergieae</taxon>
        <taxon>Pterocarpus clade</taxon>
        <taxon>Arachis</taxon>
    </lineage>
</organism>
<dbReference type="AlphaFoldDB" id="A0A445EBF1"/>